<organism evidence="6">
    <name type="scientific">Cladocopium goreaui</name>
    <dbReference type="NCBI Taxonomy" id="2562237"/>
    <lineage>
        <taxon>Eukaryota</taxon>
        <taxon>Sar</taxon>
        <taxon>Alveolata</taxon>
        <taxon>Dinophyceae</taxon>
        <taxon>Suessiales</taxon>
        <taxon>Symbiodiniaceae</taxon>
        <taxon>Cladocopium</taxon>
    </lineage>
</organism>
<dbReference type="AlphaFoldDB" id="A0A9P1C731"/>
<dbReference type="EMBL" id="CAMXCT010001025">
    <property type="protein sequence ID" value="CAI3985885.1"/>
    <property type="molecule type" value="Genomic_DNA"/>
</dbReference>
<keyword evidence="1" id="KW-0880">Kelch repeat</keyword>
<comment type="caution">
    <text evidence="6">The sequence shown here is derived from an EMBL/GenBank/DDBJ whole genome shotgun (WGS) entry which is preliminary data.</text>
</comment>
<dbReference type="InterPro" id="IPR006652">
    <property type="entry name" value="Kelch_1"/>
</dbReference>
<evidence type="ECO:0000256" key="5">
    <source>
        <dbReference type="SAM" id="Phobius"/>
    </source>
</evidence>
<name>A0A9P1C731_9DINO</name>
<feature type="coiled-coil region" evidence="3">
    <location>
        <begin position="255"/>
        <end position="314"/>
    </location>
</feature>
<feature type="transmembrane region" description="Helical" evidence="5">
    <location>
        <begin position="20"/>
        <end position="48"/>
    </location>
</feature>
<proteinExistence type="predicted"/>
<dbReference type="PANTHER" id="PTHR46344:SF27">
    <property type="entry name" value="KELCH REPEAT SUPERFAMILY PROTEIN"/>
    <property type="match status" value="1"/>
</dbReference>
<evidence type="ECO:0000313" key="9">
    <source>
        <dbReference type="Proteomes" id="UP001152797"/>
    </source>
</evidence>
<feature type="region of interest" description="Disordered" evidence="4">
    <location>
        <begin position="366"/>
        <end position="386"/>
    </location>
</feature>
<evidence type="ECO:0000313" key="7">
    <source>
        <dbReference type="EMBL" id="CAL1139260.1"/>
    </source>
</evidence>
<evidence type="ECO:0000256" key="1">
    <source>
        <dbReference type="ARBA" id="ARBA00022441"/>
    </source>
</evidence>
<dbReference type="PANTHER" id="PTHR46344">
    <property type="entry name" value="OS02G0202900 PROTEIN"/>
    <property type="match status" value="1"/>
</dbReference>
<evidence type="ECO:0000313" key="6">
    <source>
        <dbReference type="EMBL" id="CAI3985885.1"/>
    </source>
</evidence>
<evidence type="ECO:0000256" key="3">
    <source>
        <dbReference type="SAM" id="Coils"/>
    </source>
</evidence>
<dbReference type="Pfam" id="PF24681">
    <property type="entry name" value="Kelch_KLHDC2_KLHL20_DRC7"/>
    <property type="match status" value="1"/>
</dbReference>
<protein>
    <submittedName>
        <fullName evidence="8">Kelch-like protein 17 (Actinfilin)</fullName>
    </submittedName>
</protein>
<reference evidence="7" key="2">
    <citation type="submission" date="2024-04" db="EMBL/GenBank/DDBJ databases">
        <authorList>
            <person name="Chen Y."/>
            <person name="Shah S."/>
            <person name="Dougan E. K."/>
            <person name="Thang M."/>
            <person name="Chan C."/>
        </authorList>
    </citation>
    <scope>NUCLEOTIDE SEQUENCE [LARGE SCALE GENOMIC DNA]</scope>
</reference>
<dbReference type="Proteomes" id="UP001152797">
    <property type="component" value="Unassembled WGS sequence"/>
</dbReference>
<keyword evidence="3" id="KW-0175">Coiled coil</keyword>
<dbReference type="SMART" id="SM00612">
    <property type="entry name" value="Kelch"/>
    <property type="match status" value="4"/>
</dbReference>
<keyword evidence="5" id="KW-1133">Transmembrane helix</keyword>
<dbReference type="Pfam" id="PF01344">
    <property type="entry name" value="Kelch_1"/>
    <property type="match status" value="1"/>
</dbReference>
<dbReference type="Gene3D" id="2.120.10.80">
    <property type="entry name" value="Kelch-type beta propeller"/>
    <property type="match status" value="1"/>
</dbReference>
<keyword evidence="5" id="KW-0472">Membrane</keyword>
<keyword evidence="5" id="KW-0812">Transmembrane</keyword>
<dbReference type="OrthoDB" id="191037at2759"/>
<sequence>MYFPIRLHLLELRAESMEAMSLFVPLCHDLMIISITLQLMLIALLLLYKMWRAFLHWRKGVVFSSTLVPTLDQLVPLPHPNPVLLWAVEWDSDIRTMVEDLKNEGPSAVERYCQNEAFILKLRKILRNVVSKNDMRRITEEVMMKEEVAKFHTTCQKSAEEEDEDFRAWQAMMQAIDGQGPNETQPTEANVGAVPAAQQWQQKTAAALEEDDAEALQEMLAVMNRKPGDAGNGAQAATVLPVPAAPTREPNIPASELEEEDARALQEMLAEVNGEPTPVQVPPVAMSQPAIPESELEEEDAKALQEMLAVMNRKPFEANGATAPVRPVTPVPPVPTTESVNAASILEDDEKALQEMMAVMSRKPCEAKNVPEPEPMLSEPASAASAFDGDDAKALQDMMSVMSRNPLEVQEEALSEQSDDTADLWAQMEELEDQGATLEEQARKFVSLCMPKGKLSSRDEKKTTTHFFIGESFDAEEEQEFDSFWLALDEDLCNGAEMMPQVQKLLDCFAKPKGAKNPKGPPMSAQCSHFYIGDEVEVTEVTEVTEVFNSTQEQDQQGTVQQFYIGDEDPRGGTMAAAGGYAEGSGTQHPVDGEHPGVAIYAHRNWWSCPKRAALSRNSISFQSCGRAATLSNSAGAEYWLIFLARVPDTTPYRIIGAVLSPGVINKRLYICGGLDESRQPLNSVEAFTPPGPGYPGSALGEGVSVQMPHCTPRERQAAAGNGNWQVMPAMAERRGWPAAVSLQGLLYVCGGRDEQREPLSSVERLNHFPSIWLPLPAMSSQRAGASAAACGGRLYVCGGAFGAQMLNSVERFDPKVGTWETLPPMTARRAYVAAATIAGTIHVFGGSDGGQCLLSSERFDPTLNTWSPLPDMNERRSGAASVALMI</sequence>
<evidence type="ECO:0000256" key="4">
    <source>
        <dbReference type="SAM" id="MobiDB-lite"/>
    </source>
</evidence>
<evidence type="ECO:0000256" key="2">
    <source>
        <dbReference type="ARBA" id="ARBA00022737"/>
    </source>
</evidence>
<reference evidence="6" key="1">
    <citation type="submission" date="2022-10" db="EMBL/GenBank/DDBJ databases">
        <authorList>
            <person name="Chen Y."/>
            <person name="Dougan E. K."/>
            <person name="Chan C."/>
            <person name="Rhodes N."/>
            <person name="Thang M."/>
        </authorList>
    </citation>
    <scope>NUCLEOTIDE SEQUENCE</scope>
</reference>
<dbReference type="EMBL" id="CAMXCT030001025">
    <property type="protein sequence ID" value="CAL4773197.1"/>
    <property type="molecule type" value="Genomic_DNA"/>
</dbReference>
<keyword evidence="9" id="KW-1185">Reference proteome</keyword>
<gene>
    <name evidence="6" type="ORF">C1SCF055_LOCUS13278</name>
</gene>
<dbReference type="SUPFAM" id="SSF117281">
    <property type="entry name" value="Kelch motif"/>
    <property type="match status" value="1"/>
</dbReference>
<evidence type="ECO:0000313" key="8">
    <source>
        <dbReference type="EMBL" id="CAL4773197.1"/>
    </source>
</evidence>
<keyword evidence="2" id="KW-0677">Repeat</keyword>
<dbReference type="InterPro" id="IPR015915">
    <property type="entry name" value="Kelch-typ_b-propeller"/>
</dbReference>
<dbReference type="EMBL" id="CAMXCT020001025">
    <property type="protein sequence ID" value="CAL1139260.1"/>
    <property type="molecule type" value="Genomic_DNA"/>
</dbReference>
<accession>A0A9P1C731</accession>